<organism evidence="1 2">
    <name type="scientific">Comamonas squillarum</name>
    <dbReference type="NCBI Taxonomy" id="2977320"/>
    <lineage>
        <taxon>Bacteria</taxon>
        <taxon>Pseudomonadati</taxon>
        <taxon>Pseudomonadota</taxon>
        <taxon>Betaproteobacteria</taxon>
        <taxon>Burkholderiales</taxon>
        <taxon>Comamonadaceae</taxon>
        <taxon>Comamonas</taxon>
    </lineage>
</organism>
<evidence type="ECO:0000313" key="1">
    <source>
        <dbReference type="EMBL" id="UXC19160.1"/>
    </source>
</evidence>
<protein>
    <submittedName>
        <fullName evidence="1">Uncharacterized protein</fullName>
    </submittedName>
</protein>
<dbReference type="RefSeq" id="WP_260719461.1">
    <property type="nucleotide sequence ID" value="NZ_CP104377.1"/>
</dbReference>
<sequence>MSLDAFSNNASGAITVALGSEDTVITLPDDGSADRFADLSQGLMQRATLSNPAVPGQIEIVYITAKDGSNFTVKRNQEDTFAAVDWPAGTTLEARITAGMLRRFLRADDKGIFKTTGGEGGAGGTSFLVNTKVERDSRVVQLAGVQMLHRPGAALTTTFSAGRYFQDMNMSVESVGGSCFVELGDNIETWQAGQTYSGRVIVAPPTATGFNYLFEPLDPQFQYTRSAEDPGFDDSGYAIEAYNPDSSGEGEPVLTGQWLPLTIPLAVELNLPSVAAGVALTEVGFICYEYDATTAPVISIGLEADGDLVSAQALSGISGEKQIQRFAVTHSGALAGKIMFKVDTPATGRFYGRFYWRGMVFDQ</sequence>
<name>A0ABY6A2C1_9BURK</name>
<evidence type="ECO:0000313" key="2">
    <source>
        <dbReference type="Proteomes" id="UP001058290"/>
    </source>
</evidence>
<keyword evidence="2" id="KW-1185">Reference proteome</keyword>
<dbReference type="EMBL" id="CP104377">
    <property type="protein sequence ID" value="UXC19160.1"/>
    <property type="molecule type" value="Genomic_DNA"/>
</dbReference>
<reference evidence="1" key="1">
    <citation type="submission" date="2022-09" db="EMBL/GenBank/DDBJ databases">
        <title>Bacterial diversity in gut of crayfish and pufferfish.</title>
        <authorList>
            <person name="Huang Y."/>
        </authorList>
    </citation>
    <scope>NUCLEOTIDE SEQUENCE</scope>
    <source>
        <strain evidence="1">PR12</strain>
    </source>
</reference>
<gene>
    <name evidence="1" type="ORF">N4T19_03265</name>
</gene>
<proteinExistence type="predicted"/>
<dbReference type="Proteomes" id="UP001058290">
    <property type="component" value="Chromosome"/>
</dbReference>
<accession>A0ABY6A2C1</accession>